<dbReference type="Pfam" id="PF20179">
    <property type="entry name" value="MSS51_C"/>
    <property type="match status" value="1"/>
</dbReference>
<protein>
    <recommendedName>
        <fullName evidence="1">Mitochondrial splicing suppressor 51-like C-terminal domain-containing protein</fullName>
    </recommendedName>
</protein>
<feature type="domain" description="Mitochondrial splicing suppressor 51-like C-terminal" evidence="1">
    <location>
        <begin position="73"/>
        <end position="264"/>
    </location>
</feature>
<evidence type="ECO:0000259" key="1">
    <source>
        <dbReference type="Pfam" id="PF20179"/>
    </source>
</evidence>
<dbReference type="InterPro" id="IPR046824">
    <property type="entry name" value="Mss51-like_C"/>
</dbReference>
<evidence type="ECO:0000313" key="3">
    <source>
        <dbReference type="Proteomes" id="UP001498398"/>
    </source>
</evidence>
<evidence type="ECO:0000313" key="2">
    <source>
        <dbReference type="EMBL" id="KAK7455903.1"/>
    </source>
</evidence>
<keyword evidence="3" id="KW-1185">Reference proteome</keyword>
<sequence>MDIRFQYSVPETGPFKWAPERAKAKWMPLEQGGDGKTCWEKEFGSDLEQAMHGVRIPVIIPFLRAASIGLSMPMTILYALQKLNGEDESWTKKDTLIIHILGASISTELMNAQLFEEILHRLPELKTLKLILVGPELNVQDSRPVDMDTCPDCRRKGRKRTHHHHTMLYHDYVSRQSARFNTPDLAVAFNSGASERGEDGVGPGDSWKETMKLLVEKKIPSVFTSFNESEALTESQMLREAGASLFLKDQLGPCRNPWGSMSLKPEPNAVSGWYGENMWLAGGFKN</sequence>
<accession>A0ABR1JAJ6</accession>
<comment type="caution">
    <text evidence="2">The sequence shown here is derived from an EMBL/GenBank/DDBJ whole genome shotgun (WGS) entry which is preliminary data.</text>
</comment>
<name>A0ABR1JAJ6_9AGAR</name>
<dbReference type="Proteomes" id="UP001498398">
    <property type="component" value="Unassembled WGS sequence"/>
</dbReference>
<organism evidence="2 3">
    <name type="scientific">Marasmiellus scandens</name>
    <dbReference type="NCBI Taxonomy" id="2682957"/>
    <lineage>
        <taxon>Eukaryota</taxon>
        <taxon>Fungi</taxon>
        <taxon>Dikarya</taxon>
        <taxon>Basidiomycota</taxon>
        <taxon>Agaricomycotina</taxon>
        <taxon>Agaricomycetes</taxon>
        <taxon>Agaricomycetidae</taxon>
        <taxon>Agaricales</taxon>
        <taxon>Marasmiineae</taxon>
        <taxon>Omphalotaceae</taxon>
        <taxon>Marasmiellus</taxon>
    </lineage>
</organism>
<gene>
    <name evidence="2" type="ORF">VKT23_010942</name>
</gene>
<proteinExistence type="predicted"/>
<dbReference type="EMBL" id="JBANRG010000022">
    <property type="protein sequence ID" value="KAK7455903.1"/>
    <property type="molecule type" value="Genomic_DNA"/>
</dbReference>
<dbReference type="PANTHER" id="PTHR28069">
    <property type="entry name" value="GH20023P"/>
    <property type="match status" value="1"/>
</dbReference>
<dbReference type="PANTHER" id="PTHR28069:SF2">
    <property type="entry name" value="GH20023P"/>
    <property type="match status" value="1"/>
</dbReference>
<reference evidence="2 3" key="1">
    <citation type="submission" date="2024-01" db="EMBL/GenBank/DDBJ databases">
        <title>A draft genome for the cacao thread blight pathogen Marasmiellus scandens.</title>
        <authorList>
            <person name="Baruah I.K."/>
            <person name="Leung J."/>
            <person name="Bukari Y."/>
            <person name="Amoako-Attah I."/>
            <person name="Meinhardt L.W."/>
            <person name="Bailey B.A."/>
            <person name="Cohen S.P."/>
        </authorList>
    </citation>
    <scope>NUCLEOTIDE SEQUENCE [LARGE SCALE GENOMIC DNA]</scope>
    <source>
        <strain evidence="2 3">GH-19</strain>
    </source>
</reference>